<feature type="non-terminal residue" evidence="6">
    <location>
        <position position="422"/>
    </location>
</feature>
<dbReference type="SMART" id="SM00382">
    <property type="entry name" value="AAA"/>
    <property type="match status" value="1"/>
</dbReference>
<dbReference type="Proteomes" id="UP000027120">
    <property type="component" value="Unassembled WGS sequence"/>
</dbReference>
<dbReference type="InterPro" id="IPR003593">
    <property type="entry name" value="AAA+_ATPase"/>
</dbReference>
<gene>
    <name evidence="6" type="ORF">CISIN_1g0072682mg</name>
</gene>
<dbReference type="CDD" id="cd00009">
    <property type="entry name" value="AAA"/>
    <property type="match status" value="1"/>
</dbReference>
<sequence length="422" mass="48027">MAEIILTIVVEVVKCLAPPAYREISYLRESKYTTNLQNLKAEVDNLKSERDSLLRQVDEAERNGEEIEENVRSWLEAANKVIEEADKFTEDEAAANKRCFKELCPNLKTHRRLSKEAERQKEAVVKVLDARRFDRISYRTAPEDIRLIPNKDYEAFESRASILNEIMDALKNPNVNMLLIYGMGGIGKTTLAKKVARKAESDKLFDQVVLSEVSESRDVRKIQGEIADKLGLKFDVESESGRARILYDRLKKEERILVILDNIWENLDLLDVGIPHGDDHKGCKVLFTARSEEVLSGEMESRKNFPVGFLKEEEAWSLFKKMAGDYVEGSELEEVARNVVEECAGLPVSIVTVARALRNKGIREWKDALEQLRRPSSSNFKDVQPAAFKAIELSYNKLGRDDLKNIFLLIGYTAIASIDDLL</sequence>
<accession>A0A067DLA7</accession>
<evidence type="ECO:0000256" key="2">
    <source>
        <dbReference type="ARBA" id="ARBA00022821"/>
    </source>
</evidence>
<keyword evidence="4" id="KW-0175">Coiled coil</keyword>
<dbReference type="Gene3D" id="3.40.50.300">
    <property type="entry name" value="P-loop containing nucleotide triphosphate hydrolases"/>
    <property type="match status" value="1"/>
</dbReference>
<feature type="coiled-coil region" evidence="4">
    <location>
        <begin position="29"/>
        <end position="77"/>
    </location>
</feature>
<dbReference type="InterPro" id="IPR050905">
    <property type="entry name" value="Plant_NBS-LRR"/>
</dbReference>
<dbReference type="InterPro" id="IPR042197">
    <property type="entry name" value="Apaf_helical"/>
</dbReference>
<evidence type="ECO:0000256" key="3">
    <source>
        <dbReference type="ARBA" id="ARBA00022840"/>
    </source>
</evidence>
<dbReference type="FunFam" id="3.40.50.300:FF:001091">
    <property type="entry name" value="Probable disease resistance protein At1g61300"/>
    <property type="match status" value="1"/>
</dbReference>
<evidence type="ECO:0000313" key="6">
    <source>
        <dbReference type="EMBL" id="KDO39396.1"/>
    </source>
</evidence>
<dbReference type="InterPro" id="IPR027417">
    <property type="entry name" value="P-loop_NTPase"/>
</dbReference>
<dbReference type="EMBL" id="KK786649">
    <property type="protein sequence ID" value="KDO39396.1"/>
    <property type="molecule type" value="Genomic_DNA"/>
</dbReference>
<dbReference type="Pfam" id="PF00931">
    <property type="entry name" value="NB-ARC"/>
    <property type="match status" value="1"/>
</dbReference>
<proteinExistence type="predicted"/>
<evidence type="ECO:0000256" key="4">
    <source>
        <dbReference type="SAM" id="Coils"/>
    </source>
</evidence>
<dbReference type="PRINTS" id="PR00364">
    <property type="entry name" value="DISEASERSIST"/>
</dbReference>
<reference evidence="6 7" key="1">
    <citation type="submission" date="2014-04" db="EMBL/GenBank/DDBJ databases">
        <authorList>
            <consortium name="International Citrus Genome Consortium"/>
            <person name="Gmitter F."/>
            <person name="Chen C."/>
            <person name="Farmerie W."/>
            <person name="Harkins T."/>
            <person name="Desany B."/>
            <person name="Mohiuddin M."/>
            <person name="Kodira C."/>
            <person name="Borodovsky M."/>
            <person name="Lomsadze A."/>
            <person name="Burns P."/>
            <person name="Jenkins J."/>
            <person name="Prochnik S."/>
            <person name="Shu S."/>
            <person name="Chapman J."/>
            <person name="Pitluck S."/>
            <person name="Schmutz J."/>
            <person name="Rokhsar D."/>
        </authorList>
    </citation>
    <scope>NUCLEOTIDE SEQUENCE</scope>
</reference>
<evidence type="ECO:0000259" key="5">
    <source>
        <dbReference type="SMART" id="SM00382"/>
    </source>
</evidence>
<dbReference type="AlphaFoldDB" id="A0A067DLA7"/>
<dbReference type="InterPro" id="IPR002182">
    <property type="entry name" value="NB-ARC"/>
</dbReference>
<keyword evidence="1" id="KW-0547">Nucleotide-binding</keyword>
<dbReference type="GO" id="GO:0005524">
    <property type="term" value="F:ATP binding"/>
    <property type="evidence" value="ECO:0007669"/>
    <property type="project" value="UniProtKB-KW"/>
</dbReference>
<dbReference type="PANTHER" id="PTHR33463:SF198">
    <property type="entry name" value="RPP4C3"/>
    <property type="match status" value="1"/>
</dbReference>
<dbReference type="GO" id="GO:0043531">
    <property type="term" value="F:ADP binding"/>
    <property type="evidence" value="ECO:0007669"/>
    <property type="project" value="InterPro"/>
</dbReference>
<protein>
    <recommendedName>
        <fullName evidence="5">AAA+ ATPase domain-containing protein</fullName>
    </recommendedName>
</protein>
<evidence type="ECO:0000313" key="7">
    <source>
        <dbReference type="Proteomes" id="UP000027120"/>
    </source>
</evidence>
<keyword evidence="3" id="KW-0067">ATP-binding</keyword>
<organism evidence="6 7">
    <name type="scientific">Citrus sinensis</name>
    <name type="common">Sweet orange</name>
    <name type="synonym">Citrus aurantium var. sinensis</name>
    <dbReference type="NCBI Taxonomy" id="2711"/>
    <lineage>
        <taxon>Eukaryota</taxon>
        <taxon>Viridiplantae</taxon>
        <taxon>Streptophyta</taxon>
        <taxon>Embryophyta</taxon>
        <taxon>Tracheophyta</taxon>
        <taxon>Spermatophyta</taxon>
        <taxon>Magnoliopsida</taxon>
        <taxon>eudicotyledons</taxon>
        <taxon>Gunneridae</taxon>
        <taxon>Pentapetalae</taxon>
        <taxon>rosids</taxon>
        <taxon>malvids</taxon>
        <taxon>Sapindales</taxon>
        <taxon>Rutaceae</taxon>
        <taxon>Aurantioideae</taxon>
        <taxon>Citrus</taxon>
    </lineage>
</organism>
<feature type="domain" description="AAA+ ATPase" evidence="5">
    <location>
        <begin position="174"/>
        <end position="313"/>
    </location>
</feature>
<dbReference type="PANTHER" id="PTHR33463">
    <property type="entry name" value="NB-ARC DOMAIN-CONTAINING PROTEIN-RELATED"/>
    <property type="match status" value="1"/>
</dbReference>
<keyword evidence="2" id="KW-0611">Plant defense</keyword>
<keyword evidence="7" id="KW-1185">Reference proteome</keyword>
<dbReference type="SUPFAM" id="SSF52540">
    <property type="entry name" value="P-loop containing nucleoside triphosphate hydrolases"/>
    <property type="match status" value="1"/>
</dbReference>
<name>A0A067DLA7_CITSI</name>
<evidence type="ECO:0000256" key="1">
    <source>
        <dbReference type="ARBA" id="ARBA00022741"/>
    </source>
</evidence>
<dbReference type="GO" id="GO:0006952">
    <property type="term" value="P:defense response"/>
    <property type="evidence" value="ECO:0007669"/>
    <property type="project" value="UniProtKB-KW"/>
</dbReference>
<dbReference type="Gene3D" id="1.10.8.430">
    <property type="entry name" value="Helical domain of apoptotic protease-activating factors"/>
    <property type="match status" value="1"/>
</dbReference>